<comment type="caution">
    <text evidence="1">The sequence shown here is derived from an EMBL/GenBank/DDBJ whole genome shotgun (WGS) entry which is preliminary data.</text>
</comment>
<dbReference type="RefSeq" id="WP_188494891.1">
    <property type="nucleotide sequence ID" value="NZ_BMGA01000008.1"/>
</dbReference>
<dbReference type="Proteomes" id="UP000658793">
    <property type="component" value="Unassembled WGS sequence"/>
</dbReference>
<organism evidence="1 2">
    <name type="scientific">Flavobacterium palustre</name>
    <dbReference type="NCBI Taxonomy" id="1476463"/>
    <lineage>
        <taxon>Bacteria</taxon>
        <taxon>Pseudomonadati</taxon>
        <taxon>Bacteroidota</taxon>
        <taxon>Flavobacteriia</taxon>
        <taxon>Flavobacteriales</taxon>
        <taxon>Flavobacteriaceae</taxon>
        <taxon>Flavobacterium</taxon>
    </lineage>
</organism>
<proteinExistence type="predicted"/>
<sequence>MFDIISPYFDEVVTATLGGFIGWFFTRKRQNVDIKTTEIENDSKLVGLYKDALDDLPARYEERYKHLEEMSKNIEALFEKKEQVLLQEIAYQKKQVALYKKMYDDKVKEFNKYKREHP</sequence>
<accession>A0ABQ1HQ27</accession>
<keyword evidence="2" id="KW-1185">Reference proteome</keyword>
<name>A0ABQ1HQ27_9FLAO</name>
<protein>
    <submittedName>
        <fullName evidence="1">Uncharacterized protein</fullName>
    </submittedName>
</protein>
<gene>
    <name evidence="1" type="ORF">GCM10008015_26900</name>
</gene>
<evidence type="ECO:0000313" key="2">
    <source>
        <dbReference type="Proteomes" id="UP000658793"/>
    </source>
</evidence>
<evidence type="ECO:0000313" key="1">
    <source>
        <dbReference type="EMBL" id="GGA84738.1"/>
    </source>
</evidence>
<dbReference type="EMBL" id="BMGA01000008">
    <property type="protein sequence ID" value="GGA84738.1"/>
    <property type="molecule type" value="Genomic_DNA"/>
</dbReference>
<reference evidence="2" key="1">
    <citation type="journal article" date="2019" name="Int. J. Syst. Evol. Microbiol.">
        <title>The Global Catalogue of Microorganisms (GCM) 10K type strain sequencing project: providing services to taxonomists for standard genome sequencing and annotation.</title>
        <authorList>
            <consortium name="The Broad Institute Genomics Platform"/>
            <consortium name="The Broad Institute Genome Sequencing Center for Infectious Disease"/>
            <person name="Wu L."/>
            <person name="Ma J."/>
        </authorList>
    </citation>
    <scope>NUCLEOTIDE SEQUENCE [LARGE SCALE GENOMIC DNA]</scope>
    <source>
        <strain evidence="2">CGMCC 1.12811</strain>
    </source>
</reference>